<protein>
    <recommendedName>
        <fullName evidence="1">Peptidase M16 C-terminal domain-containing protein</fullName>
    </recommendedName>
</protein>
<proteinExistence type="predicted"/>
<dbReference type="PANTHER" id="PTHR43690">
    <property type="entry name" value="NARDILYSIN"/>
    <property type="match status" value="1"/>
</dbReference>
<dbReference type="PANTHER" id="PTHR43690:SF17">
    <property type="entry name" value="PROTEIN YHJJ"/>
    <property type="match status" value="1"/>
</dbReference>
<dbReference type="InterPro" id="IPR050626">
    <property type="entry name" value="Peptidase_M16"/>
</dbReference>
<name>A0A0X8GZP4_9FIRM</name>
<dbReference type="RefSeq" id="WP_067632150.1">
    <property type="nucleotide sequence ID" value="NZ_CP013213.1"/>
</dbReference>
<dbReference type="EMBL" id="CP013213">
    <property type="protein sequence ID" value="AMC93399.1"/>
    <property type="molecule type" value="Genomic_DNA"/>
</dbReference>
<dbReference type="InterPro" id="IPR007863">
    <property type="entry name" value="Peptidase_M16_C"/>
</dbReference>
<gene>
    <name evidence="2" type="ORF">AOC36_05220</name>
</gene>
<evidence type="ECO:0000313" key="2">
    <source>
        <dbReference type="EMBL" id="AMC93399.1"/>
    </source>
</evidence>
<dbReference type="Pfam" id="PF05193">
    <property type="entry name" value="Peptidase_M16_C"/>
    <property type="match status" value="1"/>
</dbReference>
<dbReference type="SUPFAM" id="SSF63411">
    <property type="entry name" value="LuxS/MPP-like metallohydrolase"/>
    <property type="match status" value="2"/>
</dbReference>
<dbReference type="STRING" id="1514105.AOC36_05220"/>
<dbReference type="Gene3D" id="3.30.830.10">
    <property type="entry name" value="Metalloenzyme, LuxS/M16 peptidase-like"/>
    <property type="match status" value="2"/>
</dbReference>
<dbReference type="AlphaFoldDB" id="A0A0X8GZP4"/>
<dbReference type="OrthoDB" id="9762085at2"/>
<evidence type="ECO:0000259" key="1">
    <source>
        <dbReference type="Pfam" id="PF05193"/>
    </source>
</evidence>
<feature type="domain" description="Peptidase M16 C-terminal" evidence="1">
    <location>
        <begin position="175"/>
        <end position="330"/>
    </location>
</feature>
<dbReference type="InterPro" id="IPR011249">
    <property type="entry name" value="Metalloenz_LuxS/M16"/>
</dbReference>
<organism evidence="2 3">
    <name type="scientific">Erysipelothrix larvae</name>
    <dbReference type="NCBI Taxonomy" id="1514105"/>
    <lineage>
        <taxon>Bacteria</taxon>
        <taxon>Bacillati</taxon>
        <taxon>Bacillota</taxon>
        <taxon>Erysipelotrichia</taxon>
        <taxon>Erysipelotrichales</taxon>
        <taxon>Erysipelotrichaceae</taxon>
        <taxon>Erysipelothrix</taxon>
    </lineage>
</organism>
<dbReference type="KEGG" id="erl:AOC36_05220"/>
<reference evidence="2 3" key="1">
    <citation type="submission" date="2015-10" db="EMBL/GenBank/DDBJ databases">
        <title>Erysipelothrix larvae sp. LV19 isolated from the larval gut of the rhinoceros beetle, Trypoxylus dichotomus.</title>
        <authorList>
            <person name="Lim S."/>
            <person name="Kim B.-C."/>
        </authorList>
    </citation>
    <scope>NUCLEOTIDE SEQUENCE [LARGE SCALE GENOMIC DNA]</scope>
    <source>
        <strain evidence="2 3">LV19</strain>
    </source>
</reference>
<dbReference type="GO" id="GO:0046872">
    <property type="term" value="F:metal ion binding"/>
    <property type="evidence" value="ECO:0007669"/>
    <property type="project" value="InterPro"/>
</dbReference>
<accession>A0A0X8GZP4</accession>
<dbReference type="Proteomes" id="UP000063781">
    <property type="component" value="Chromosome"/>
</dbReference>
<evidence type="ECO:0000313" key="3">
    <source>
        <dbReference type="Proteomes" id="UP000063781"/>
    </source>
</evidence>
<sequence length="407" mass="46377">MFNLNQIVGEPNIWLIPDSKFNEVSVNLLIKFPLTKETATTANVLTKMLSDRLSAYPSKQEMAKHLDWLYGTSLSVFTYSLGQAQILEINTRSINKRYVEEDLLNEQFKLVYEVLLNPLLNEETFKEAKLNVKKDLLRVKENPQYFALLEALSKAGPDQICGIQPDGNLERLECVTLEDVHSFHQMCVHEFEKTIYVVGDVSPSDIPTIPTLSQTQTQESLVSNQILNEHQVDYQPSNQTELVMIYQTDITPHHELYLPYLVFIALLGQGTSSLLFQNVREKHSLCYSIYASQLIFDGLFYISTSISPSNEAKVIDLVSEQIEAIKRAPHDLAKTKAYLVNQISGTTEKLRRLGQFVVRNHALNRDDSPEDMIESIMNVTPESVQAVVDHINHSFIYSYRGQDDETN</sequence>
<keyword evidence="3" id="KW-1185">Reference proteome</keyword>